<keyword evidence="12 18" id="KW-0482">Metalloprotease</keyword>
<organism evidence="17 18">
    <name type="scientific">Raphanus sativus</name>
    <name type="common">Radish</name>
    <name type="synonym">Raphanus raphanistrum var. sativus</name>
    <dbReference type="NCBI Taxonomy" id="3726"/>
    <lineage>
        <taxon>Eukaryota</taxon>
        <taxon>Viridiplantae</taxon>
        <taxon>Streptophyta</taxon>
        <taxon>Embryophyta</taxon>
        <taxon>Tracheophyta</taxon>
        <taxon>Spermatophyta</taxon>
        <taxon>Magnoliopsida</taxon>
        <taxon>eudicotyledons</taxon>
        <taxon>Gunneridae</taxon>
        <taxon>Pentapetalae</taxon>
        <taxon>rosids</taxon>
        <taxon>malvids</taxon>
        <taxon>Brassicales</taxon>
        <taxon>Brassicaceae</taxon>
        <taxon>Brassiceae</taxon>
        <taxon>Raphanus</taxon>
    </lineage>
</organism>
<evidence type="ECO:0000256" key="3">
    <source>
        <dbReference type="ARBA" id="ARBA00010044"/>
    </source>
</evidence>
<keyword evidence="6" id="KW-0479">Metal-binding</keyword>
<reference evidence="18" key="2">
    <citation type="submission" date="2025-08" db="UniProtKB">
        <authorList>
            <consortium name="RefSeq"/>
        </authorList>
    </citation>
    <scope>IDENTIFICATION</scope>
    <source>
        <tissue evidence="18">Leaf</tissue>
    </source>
</reference>
<evidence type="ECO:0000256" key="2">
    <source>
        <dbReference type="ARBA" id="ARBA00004298"/>
    </source>
</evidence>
<dbReference type="Gene3D" id="1.10.8.60">
    <property type="match status" value="1"/>
</dbReference>
<comment type="similarity">
    <text evidence="4">In the N-terminal section; belongs to the AAA ATPase family.</text>
</comment>
<dbReference type="GeneID" id="108850914"/>
<gene>
    <name evidence="18" type="primary">LOC108850914</name>
</gene>
<keyword evidence="9" id="KW-0862">Zinc</keyword>
<dbReference type="NCBIfam" id="TIGR01241">
    <property type="entry name" value="FtsH_fam"/>
    <property type="match status" value="1"/>
</dbReference>
<reference evidence="17" key="1">
    <citation type="journal article" date="2019" name="Database">
        <title>The radish genome database (RadishGD): an integrated information resource for radish genomics.</title>
        <authorList>
            <person name="Yu H.J."/>
            <person name="Baek S."/>
            <person name="Lee Y.J."/>
            <person name="Cho A."/>
            <person name="Mun J.H."/>
        </authorList>
    </citation>
    <scope>NUCLEOTIDE SEQUENCE [LARGE SCALE GENOMIC DNA]</scope>
    <source>
        <strain evidence="17">cv. WK10039</strain>
    </source>
</reference>
<dbReference type="PANTHER" id="PTHR43655:SF35">
    <property type="entry name" value="ATP-DEPENDENT ZINC METALLOPROTEASE FTSH 3, MITOCHONDRIAL"/>
    <property type="match status" value="1"/>
</dbReference>
<comment type="similarity">
    <text evidence="15">Belongs to the AAA ATPase family.</text>
</comment>
<evidence type="ECO:0000256" key="14">
    <source>
        <dbReference type="ARBA" id="ARBA00057665"/>
    </source>
</evidence>
<dbReference type="GO" id="GO:0005745">
    <property type="term" value="C:m-AAA complex"/>
    <property type="evidence" value="ECO:0007669"/>
    <property type="project" value="TreeGrafter"/>
</dbReference>
<dbReference type="GO" id="GO:0046872">
    <property type="term" value="F:metal ion binding"/>
    <property type="evidence" value="ECO:0007669"/>
    <property type="project" value="UniProtKB-KW"/>
</dbReference>
<keyword evidence="13" id="KW-0496">Mitochondrion</keyword>
<evidence type="ECO:0000313" key="17">
    <source>
        <dbReference type="Proteomes" id="UP000504610"/>
    </source>
</evidence>
<evidence type="ECO:0000256" key="8">
    <source>
        <dbReference type="ARBA" id="ARBA00022801"/>
    </source>
</evidence>
<dbReference type="InterPro" id="IPR003593">
    <property type="entry name" value="AAA+_ATPase"/>
</dbReference>
<dbReference type="PROSITE" id="PS00674">
    <property type="entry name" value="AAA"/>
    <property type="match status" value="1"/>
</dbReference>
<dbReference type="SMART" id="SM00382">
    <property type="entry name" value="AAA"/>
    <property type="match status" value="1"/>
</dbReference>
<dbReference type="GO" id="GO:0004222">
    <property type="term" value="F:metalloendopeptidase activity"/>
    <property type="evidence" value="ECO:0007669"/>
    <property type="project" value="InterPro"/>
</dbReference>
<keyword evidence="7 15" id="KW-0547">Nucleotide-binding</keyword>
<dbReference type="Gene3D" id="1.20.58.760">
    <property type="entry name" value="Peptidase M41"/>
    <property type="match status" value="1"/>
</dbReference>
<dbReference type="InterPro" id="IPR037219">
    <property type="entry name" value="Peptidase_M41-like"/>
</dbReference>
<evidence type="ECO:0000256" key="10">
    <source>
        <dbReference type="ARBA" id="ARBA00022840"/>
    </source>
</evidence>
<keyword evidence="10 15" id="KW-0067">ATP-binding</keyword>
<evidence type="ECO:0000256" key="1">
    <source>
        <dbReference type="ARBA" id="ARBA00001947"/>
    </source>
</evidence>
<dbReference type="HAMAP" id="MF_01458">
    <property type="entry name" value="FtsH"/>
    <property type="match status" value="1"/>
</dbReference>
<dbReference type="RefSeq" id="XP_018479869.1">
    <property type="nucleotide sequence ID" value="XM_018624367.2"/>
</dbReference>
<evidence type="ECO:0000256" key="11">
    <source>
        <dbReference type="ARBA" id="ARBA00022946"/>
    </source>
</evidence>
<dbReference type="GO" id="GO:0016887">
    <property type="term" value="F:ATP hydrolysis activity"/>
    <property type="evidence" value="ECO:0007669"/>
    <property type="project" value="InterPro"/>
</dbReference>
<dbReference type="InterPro" id="IPR003960">
    <property type="entry name" value="ATPase_AAA_CS"/>
</dbReference>
<evidence type="ECO:0000256" key="7">
    <source>
        <dbReference type="ARBA" id="ARBA00022741"/>
    </source>
</evidence>
<proteinExistence type="inferred from homology"/>
<dbReference type="FunFam" id="1.10.8.60:FF:000019">
    <property type="entry name" value="AFG3-like AAA ATPase 2"/>
    <property type="match status" value="1"/>
</dbReference>
<feature type="domain" description="AAA+ ATPase" evidence="16">
    <location>
        <begin position="168"/>
        <end position="300"/>
    </location>
</feature>
<dbReference type="InterPro" id="IPR005936">
    <property type="entry name" value="FtsH"/>
</dbReference>
<evidence type="ECO:0000256" key="6">
    <source>
        <dbReference type="ARBA" id="ARBA00022723"/>
    </source>
</evidence>
<dbReference type="PANTHER" id="PTHR43655">
    <property type="entry name" value="ATP-DEPENDENT PROTEASE"/>
    <property type="match status" value="1"/>
</dbReference>
<accession>A0A6J0N5V3</accession>
<dbReference type="CDD" id="cd19501">
    <property type="entry name" value="RecA-like_FtsH"/>
    <property type="match status" value="1"/>
</dbReference>
<keyword evidence="17" id="KW-1185">Reference proteome</keyword>
<dbReference type="InterPro" id="IPR041569">
    <property type="entry name" value="AAA_lid_3"/>
</dbReference>
<dbReference type="Pfam" id="PF17862">
    <property type="entry name" value="AAA_lid_3"/>
    <property type="match status" value="1"/>
</dbReference>
<dbReference type="Pfam" id="PF00004">
    <property type="entry name" value="AAA"/>
    <property type="match status" value="1"/>
</dbReference>
<keyword evidence="8" id="KW-0378">Hydrolase</keyword>
<dbReference type="InterPro" id="IPR000642">
    <property type="entry name" value="Peptidase_M41"/>
</dbReference>
<dbReference type="SUPFAM" id="SSF140990">
    <property type="entry name" value="FtsH protease domain-like"/>
    <property type="match status" value="1"/>
</dbReference>
<comment type="subcellular location">
    <subcellularLocation>
        <location evidence="2">Mitochondrion inner membrane</location>
        <topology evidence="2">Single-pass membrane protein</topology>
        <orientation evidence="2">Matrix side</orientation>
    </subcellularLocation>
</comment>
<evidence type="ECO:0000256" key="12">
    <source>
        <dbReference type="ARBA" id="ARBA00023049"/>
    </source>
</evidence>
<evidence type="ECO:0000259" key="16">
    <source>
        <dbReference type="SMART" id="SM00382"/>
    </source>
</evidence>
<sequence>MFMNGLQNLLNPLRDLAVFFSSLPHGSREHQQIDHTDVSNKSLVKLQGNNGNVIPAKTRGGQYMKEFVLVSEMVWFQDLLRFAPSLLLVGTLICWASQVKGGSGAVKRTGARVSNTGEATVTKADNSSKDKKIRFNDVAGCEEAKQELMELVHFLKNPKKYQDLGAKIPRGALLVGPPGTGKTLLAKATAGESGLPFLSMSGSDFVEVYAGVGASRVRRLFREARQSTPSIVFIDEIDAIGRARGGGGSNEHESTLNQLLVEMDGGGVLVLAATNRPDVLDKALLRPGRFARQIAVDKPDVKGRDEIFKIYLNKIKLEQEKPLCYYSGRLAALTPGFSGADISNLCNEAALLAARDEGDVVRMEHFESAVDRVIGGLEKNNLVISKLERRTVAYHESGHAVAGWFLEYAEPLLKVSIVPRGTATLGFAQYVPNENLFMTKEQFFDMTCVTLGGRAAEQVLIGKISTGAQNDLEEVTKMTYEQVTVYGFSDKVGLVSFGEDFCKRYSDQTRAIIDEEVREWLRKAYDKTVELIERHREQVAEVAELLLEKEVLHQDDLVRILGERPFKPVEMTNYDRFKSGFEKCDEEESTTMVKDVVDEGALSLVVPTKTQLLN</sequence>
<name>A0A6J0N5V3_RAPSA</name>
<evidence type="ECO:0000256" key="4">
    <source>
        <dbReference type="ARBA" id="ARBA00010550"/>
    </source>
</evidence>
<dbReference type="InterPro" id="IPR050928">
    <property type="entry name" value="ATP-dep_Zn_Metalloprotease"/>
</dbReference>
<dbReference type="GO" id="GO:0009535">
    <property type="term" value="C:chloroplast thylakoid membrane"/>
    <property type="evidence" value="ECO:0007669"/>
    <property type="project" value="TreeGrafter"/>
</dbReference>
<evidence type="ECO:0000313" key="18">
    <source>
        <dbReference type="RefSeq" id="XP_018479869.1"/>
    </source>
</evidence>
<dbReference type="SUPFAM" id="SSF52540">
    <property type="entry name" value="P-loop containing nucleoside triphosphate hydrolases"/>
    <property type="match status" value="1"/>
</dbReference>
<evidence type="ECO:0000256" key="13">
    <source>
        <dbReference type="ARBA" id="ARBA00023128"/>
    </source>
</evidence>
<dbReference type="FunFam" id="1.20.58.760:FF:000005">
    <property type="entry name" value="ATP-dependent zinc metalloprotease FTSH 10, mitochondrial"/>
    <property type="match status" value="1"/>
</dbReference>
<dbReference type="InterPro" id="IPR027417">
    <property type="entry name" value="P-loop_NTPase"/>
</dbReference>
<dbReference type="FunFam" id="3.40.50.300:FF:000001">
    <property type="entry name" value="ATP-dependent zinc metalloprotease FtsH"/>
    <property type="match status" value="1"/>
</dbReference>
<protein>
    <submittedName>
        <fullName evidence="18">ATP-dependent zinc metalloprotease FTSH 3, mitochondrial</fullName>
    </submittedName>
</protein>
<dbReference type="OrthoDB" id="1413014at2759"/>
<evidence type="ECO:0000256" key="9">
    <source>
        <dbReference type="ARBA" id="ARBA00022833"/>
    </source>
</evidence>
<dbReference type="Pfam" id="PF01434">
    <property type="entry name" value="Peptidase_M41"/>
    <property type="match status" value="1"/>
</dbReference>
<comment type="cofactor">
    <cofactor evidence="1">
        <name>Zn(2+)</name>
        <dbReference type="ChEBI" id="CHEBI:29105"/>
    </cofactor>
</comment>
<dbReference type="AlphaFoldDB" id="A0A6J0N5V3"/>
<dbReference type="KEGG" id="rsz:108850914"/>
<dbReference type="Gene3D" id="3.40.50.300">
    <property type="entry name" value="P-loop containing nucleotide triphosphate hydrolases"/>
    <property type="match status" value="1"/>
</dbReference>
<keyword evidence="11" id="KW-0809">Transit peptide</keyword>
<dbReference type="GO" id="GO:0005524">
    <property type="term" value="F:ATP binding"/>
    <property type="evidence" value="ECO:0007669"/>
    <property type="project" value="UniProtKB-KW"/>
</dbReference>
<evidence type="ECO:0000256" key="15">
    <source>
        <dbReference type="RuleBase" id="RU003651"/>
    </source>
</evidence>
<dbReference type="GO" id="GO:0034982">
    <property type="term" value="P:mitochondrial protein processing"/>
    <property type="evidence" value="ECO:0007669"/>
    <property type="project" value="TreeGrafter"/>
</dbReference>
<dbReference type="InterPro" id="IPR003959">
    <property type="entry name" value="ATPase_AAA_core"/>
</dbReference>
<dbReference type="Proteomes" id="UP000504610">
    <property type="component" value="Chromosome 4"/>
</dbReference>
<comment type="function">
    <text evidence="14">Probable ATP-dependent zinc metallopeptidase. Involved in the assembly and/or stability of the complexes I and V of the mitochondrial oxidative phosphorylation system.</text>
</comment>
<comment type="similarity">
    <text evidence="3">In the C-terminal section; belongs to the peptidase M41 family.</text>
</comment>
<keyword evidence="5" id="KW-0645">Protease</keyword>
<dbReference type="GO" id="GO:0004176">
    <property type="term" value="F:ATP-dependent peptidase activity"/>
    <property type="evidence" value="ECO:0007669"/>
    <property type="project" value="InterPro"/>
</dbReference>
<evidence type="ECO:0000256" key="5">
    <source>
        <dbReference type="ARBA" id="ARBA00022670"/>
    </source>
</evidence>